<dbReference type="AlphaFoldDB" id="A0A067W9Q0"/>
<name>A0A067W9Q0_9HYPH</name>
<dbReference type="EMBL" id="AHPL01000001">
    <property type="protein sequence ID" value="KEC56529.1"/>
    <property type="molecule type" value="Genomic_DNA"/>
</dbReference>
<dbReference type="HOGENOM" id="CLU_1736962_0_0_5"/>
<sequence>MKGWKIRSEKAEKAKVMKRRCERQNSYSVHLTEQWSWEKVARYQEAINAALKKYAQRFPDDVYLATIAEELVRGQAQLWLAFKNKTQFSAFAITKVEITHTGKKRVILSDLAGEGGLDLVKLIDKVEEWARTIHAEEMHMFGRPGWSKMLSHHGYFRNLIHYRKVLVP</sequence>
<evidence type="ECO:0000313" key="1">
    <source>
        <dbReference type="EMBL" id="KEC56529.1"/>
    </source>
</evidence>
<evidence type="ECO:0000313" key="2">
    <source>
        <dbReference type="Proteomes" id="UP000027015"/>
    </source>
</evidence>
<dbReference type="Proteomes" id="UP000027015">
    <property type="component" value="Unassembled WGS sequence"/>
</dbReference>
<reference evidence="1 2" key="1">
    <citation type="submission" date="2012-04" db="EMBL/GenBank/DDBJ databases">
        <title>The Genome Sequence of Bartonella koehlerae C-29.</title>
        <authorList>
            <consortium name="The Broad Institute Genome Sequencing Platform"/>
            <consortium name="The Broad Institute Genome Sequencing Center for Infectious Disease"/>
            <person name="Feldgarden M."/>
            <person name="Kirby J."/>
            <person name="Kosoy M."/>
            <person name="Birtles R."/>
            <person name="Probert W.S."/>
            <person name="Chiaraviglio L."/>
            <person name="Walker B."/>
            <person name="Young S.K."/>
            <person name="Zeng Q."/>
            <person name="Gargeya S."/>
            <person name="Fitzgerald M."/>
            <person name="Haas B."/>
            <person name="Abouelleil A."/>
            <person name="Alvarado L."/>
            <person name="Arachchi H.M."/>
            <person name="Berlin A.M."/>
            <person name="Chapman S.B."/>
            <person name="Goldberg J."/>
            <person name="Griggs A."/>
            <person name="Gujja S."/>
            <person name="Hansen M."/>
            <person name="Howarth C."/>
            <person name="Imamovic A."/>
            <person name="Larimer J."/>
            <person name="McCowen C."/>
            <person name="Montmayeur A."/>
            <person name="Murphy C."/>
            <person name="Neiman D."/>
            <person name="Pearson M."/>
            <person name="Priest M."/>
            <person name="Roberts A."/>
            <person name="Saif S."/>
            <person name="Shea T."/>
            <person name="Sisk P."/>
            <person name="Sykes S."/>
            <person name="Wortman J."/>
            <person name="Nusbaum C."/>
            <person name="Birren B."/>
        </authorList>
    </citation>
    <scope>NUCLEOTIDE SEQUENCE [LARGE SCALE GENOMIC DNA]</scope>
    <source>
        <strain evidence="1 2">C-29</strain>
    </source>
</reference>
<comment type="caution">
    <text evidence="1">The sequence shown here is derived from an EMBL/GenBank/DDBJ whole genome shotgun (WGS) entry which is preliminary data.</text>
</comment>
<proteinExistence type="predicted"/>
<accession>A0A067W9Q0</accession>
<dbReference type="STRING" id="1134510.O9A_00023"/>
<gene>
    <name evidence="1" type="ORF">O9A_00023</name>
</gene>
<dbReference type="eggNOG" id="ENOG5030THV">
    <property type="taxonomic scope" value="Bacteria"/>
</dbReference>
<evidence type="ECO:0008006" key="3">
    <source>
        <dbReference type="Google" id="ProtNLM"/>
    </source>
</evidence>
<protein>
    <recommendedName>
        <fullName evidence="3">BioF2-like acetyltransferase domain-containing protein</fullName>
    </recommendedName>
</protein>
<dbReference type="PATRIC" id="fig|1134510.3.peg.28"/>
<keyword evidence="2" id="KW-1185">Reference proteome</keyword>
<organism evidence="1 2">
    <name type="scientific">Bartonella koehlerae C-29</name>
    <dbReference type="NCBI Taxonomy" id="1134510"/>
    <lineage>
        <taxon>Bacteria</taxon>
        <taxon>Pseudomonadati</taxon>
        <taxon>Pseudomonadota</taxon>
        <taxon>Alphaproteobacteria</taxon>
        <taxon>Hyphomicrobiales</taxon>
        <taxon>Bartonellaceae</taxon>
        <taxon>Bartonella</taxon>
    </lineage>
</organism>